<dbReference type="GO" id="GO:0008289">
    <property type="term" value="F:lipid binding"/>
    <property type="evidence" value="ECO:0007669"/>
    <property type="project" value="UniProtKB-KW"/>
</dbReference>
<dbReference type="EMBL" id="PYGE01000002">
    <property type="protein sequence ID" value="PSL06901.1"/>
    <property type="molecule type" value="Genomic_DNA"/>
</dbReference>
<proteinExistence type="predicted"/>
<dbReference type="NCBIfam" id="TIGR00762">
    <property type="entry name" value="DegV"/>
    <property type="match status" value="1"/>
</dbReference>
<name>A0A2P8EBP5_9ACTN</name>
<evidence type="ECO:0000256" key="2">
    <source>
        <dbReference type="SAM" id="MobiDB-lite"/>
    </source>
</evidence>
<dbReference type="SUPFAM" id="SSF82549">
    <property type="entry name" value="DAK1/DegV-like"/>
    <property type="match status" value="2"/>
</dbReference>
<dbReference type="RefSeq" id="WP_106535893.1">
    <property type="nucleotide sequence ID" value="NZ_ML142898.1"/>
</dbReference>
<dbReference type="InterPro" id="IPR050270">
    <property type="entry name" value="DegV_domain_contain"/>
</dbReference>
<sequence length="322" mass="32715">MGGRVAVVTDSTAHLAPDVVADRGVRVVPLQVIVDGRPFDDGVPSDRTAGEPSGDGASRGPVDGTAAGRVAAGQIADALRRHVPVSTSRPSPRAFLDVYESAAACGAESVVSVHLSASLSGTADAARLAARDAPVPVHVVDSRSLGMGLGYAVLAAAAAADRGLTADEVAAAASDRAGRSSAYFYVDTLDYLRRGGRVGAASAMVGSALAIKPLLYLRDGWIEPLEKVRTASRAQARLVELAVDRAVSGHDLADVAPGRAHGGNGRVDVAVHHLDNAVRAQDLAGRLADRLPSLGELVVSEVGAVIGAHVGPGLLAVVISPR</sequence>
<keyword evidence="1" id="KW-0446">Lipid-binding</keyword>
<dbReference type="PANTHER" id="PTHR33434:SF2">
    <property type="entry name" value="FATTY ACID-BINDING PROTEIN TM_1468"/>
    <property type="match status" value="1"/>
</dbReference>
<feature type="region of interest" description="Disordered" evidence="2">
    <location>
        <begin position="38"/>
        <end position="65"/>
    </location>
</feature>
<organism evidence="3 4">
    <name type="scientific">Haloactinopolyspora alba</name>
    <dbReference type="NCBI Taxonomy" id="648780"/>
    <lineage>
        <taxon>Bacteria</taxon>
        <taxon>Bacillati</taxon>
        <taxon>Actinomycetota</taxon>
        <taxon>Actinomycetes</taxon>
        <taxon>Jiangellales</taxon>
        <taxon>Jiangellaceae</taxon>
        <taxon>Haloactinopolyspora</taxon>
    </lineage>
</organism>
<reference evidence="3 4" key="1">
    <citation type="submission" date="2018-03" db="EMBL/GenBank/DDBJ databases">
        <title>Genomic Encyclopedia of Archaeal and Bacterial Type Strains, Phase II (KMG-II): from individual species to whole genera.</title>
        <authorList>
            <person name="Goeker M."/>
        </authorList>
    </citation>
    <scope>NUCLEOTIDE SEQUENCE [LARGE SCALE GENOMIC DNA]</scope>
    <source>
        <strain evidence="3 4">DSM 45211</strain>
    </source>
</reference>
<comment type="caution">
    <text evidence="3">The sequence shown here is derived from an EMBL/GenBank/DDBJ whole genome shotgun (WGS) entry which is preliminary data.</text>
</comment>
<accession>A0A2P8EBP5</accession>
<keyword evidence="4" id="KW-1185">Reference proteome</keyword>
<dbReference type="Pfam" id="PF02645">
    <property type="entry name" value="DegV"/>
    <property type="match status" value="2"/>
</dbReference>
<dbReference type="AlphaFoldDB" id="A0A2P8EBP5"/>
<protein>
    <submittedName>
        <fullName evidence="3">DegV family protein with EDD domain</fullName>
    </submittedName>
</protein>
<dbReference type="Gene3D" id="3.40.50.10170">
    <property type="match status" value="1"/>
</dbReference>
<evidence type="ECO:0000313" key="4">
    <source>
        <dbReference type="Proteomes" id="UP000243528"/>
    </source>
</evidence>
<evidence type="ECO:0000256" key="1">
    <source>
        <dbReference type="ARBA" id="ARBA00023121"/>
    </source>
</evidence>
<dbReference type="Gene3D" id="3.30.1180.10">
    <property type="match status" value="1"/>
</dbReference>
<dbReference type="OrthoDB" id="9760324at2"/>
<dbReference type="PANTHER" id="PTHR33434">
    <property type="entry name" value="DEGV DOMAIN-CONTAINING PROTEIN DR_1986-RELATED"/>
    <property type="match status" value="1"/>
</dbReference>
<dbReference type="InterPro" id="IPR003797">
    <property type="entry name" value="DegV"/>
</dbReference>
<dbReference type="Proteomes" id="UP000243528">
    <property type="component" value="Unassembled WGS sequence"/>
</dbReference>
<dbReference type="PROSITE" id="PS51482">
    <property type="entry name" value="DEGV"/>
    <property type="match status" value="1"/>
</dbReference>
<gene>
    <name evidence="3" type="ORF">CLV30_102290</name>
</gene>
<dbReference type="InterPro" id="IPR043168">
    <property type="entry name" value="DegV_C"/>
</dbReference>
<evidence type="ECO:0000313" key="3">
    <source>
        <dbReference type="EMBL" id="PSL06901.1"/>
    </source>
</evidence>